<protein>
    <submittedName>
        <fullName evidence="1">Bromo domain-containing protein</fullName>
    </submittedName>
</protein>
<reference evidence="2" key="1">
    <citation type="journal article" date="2023" name="Hortic. Res.">
        <title>A chromosome-level phased genome enabling allele-level studies in sweet orange: a case study on citrus Huanglongbing tolerance.</title>
        <authorList>
            <person name="Wu B."/>
            <person name="Yu Q."/>
            <person name="Deng Z."/>
            <person name="Duan Y."/>
            <person name="Luo F."/>
            <person name="Gmitter F. Jr."/>
        </authorList>
    </citation>
    <scope>NUCLEOTIDE SEQUENCE [LARGE SCALE GENOMIC DNA]</scope>
    <source>
        <strain evidence="2">cv. Valencia</strain>
    </source>
</reference>
<keyword evidence="2" id="KW-1185">Reference proteome</keyword>
<dbReference type="EMBL" id="CM039170">
    <property type="protein sequence ID" value="KAH9803785.1"/>
    <property type="molecule type" value="Genomic_DNA"/>
</dbReference>
<comment type="caution">
    <text evidence="1">The sequence shown here is derived from an EMBL/GenBank/DDBJ whole genome shotgun (WGS) entry which is preliminary data.</text>
</comment>
<evidence type="ECO:0000313" key="1">
    <source>
        <dbReference type="EMBL" id="KAH9803785.1"/>
    </source>
</evidence>
<accession>A0ACB8P2F4</accession>
<proteinExistence type="predicted"/>
<gene>
    <name evidence="1" type="ORF">KPL71_001914</name>
</gene>
<name>A0ACB8P2F4_CITSI</name>
<evidence type="ECO:0000313" key="2">
    <source>
        <dbReference type="Proteomes" id="UP000829398"/>
    </source>
</evidence>
<sequence length="975" mass="107862">MGQIVKRKKKGRPSKADLARRPISPTPATESEVRRSLRRRNVRYDIDYYEDYFDEEDEDEEEERRREKKLKLVVKLNQRSDSTEPTRSHSRSSARAEHASDDEDEDEDDKPLKKRKINGGDFSESDDEEEENNYDEEEGRRRKVQSKGHDSPPGTPNDRQSGIPMPDKKSLELILDKLQKKDTYGVYAEPVDPEELPDYHDVIENPMDFTTVRKKLANGSYSSLDQFEVGTYASPSLVLSAETLLGVWGFLPILSWFEDSYKVNVQLCTRAKKLSNCTCLGVGSETLLVSVLIDCRTSGPLWPHVVALGYVILAIESDVFLICTNAMQYNAPDTVYHKQARAIQELAKKKFHRLRAGIERSEKELKPEKELNLEKELRLEKDLKSEPKTKSSILVKKQTKKHFSRTIQEPVGSDFSSGATLATTGDIQNGSVATQAGGCERPTNTDAIVDGNSSLADNNLEKVEELSSAKGLLSKLGRKPAVPDENRRATYSISTQPVVRSDSIFTTFEGETKHLVAVGLHAEYSYARSLARFAATLGPVAWKVASRRIEQALPAGCKFGRGWVGEYEPLPTPVLMLETCTQKESALFSKLQSTADVRKDDTAFRIPVPAKVHPVHRPISEGNSPLFRPANGLTPEGKTPHFSSAGKKPSTPVNAIKQKHNPFSRTSAEPENKVSKQVELNLPPSANQSKGDTVAGKQVSVKLETGVSRSTEMVPRNMNLLQSSPSKQQNGNVTSNSGNARVISPSTNNVPSQMAGAATFFPHGPEQGRSDSVHLMKTLNEKAQKQQNSSNQSAINTPPVMPSVPSVRRDDSGNAAAVAARAWMSIGAGGFKPPAENSTSPKNQISAESLYNPTREFHTQISRARGEFPLSVGMQFQTEKNSFPPQGLMPQPVRAVNEAHFQNRPMVFPQLLTNDFARFQMQSPWRGLSPHSQPRPRQEGLPPDLNISFQSPGSPVKQSTGVLVDSQQPDLALQL</sequence>
<dbReference type="Proteomes" id="UP000829398">
    <property type="component" value="Chromosome 1"/>
</dbReference>
<organism evidence="1 2">
    <name type="scientific">Citrus sinensis</name>
    <name type="common">Sweet orange</name>
    <name type="synonym">Citrus aurantium var. sinensis</name>
    <dbReference type="NCBI Taxonomy" id="2711"/>
    <lineage>
        <taxon>Eukaryota</taxon>
        <taxon>Viridiplantae</taxon>
        <taxon>Streptophyta</taxon>
        <taxon>Embryophyta</taxon>
        <taxon>Tracheophyta</taxon>
        <taxon>Spermatophyta</taxon>
        <taxon>Magnoliopsida</taxon>
        <taxon>eudicotyledons</taxon>
        <taxon>Gunneridae</taxon>
        <taxon>Pentapetalae</taxon>
        <taxon>rosids</taxon>
        <taxon>malvids</taxon>
        <taxon>Sapindales</taxon>
        <taxon>Rutaceae</taxon>
        <taxon>Aurantioideae</taxon>
        <taxon>Citrus</taxon>
    </lineage>
</organism>